<feature type="region of interest" description="Disordered" evidence="6">
    <location>
        <begin position="207"/>
        <end position="226"/>
    </location>
</feature>
<comment type="caution">
    <text evidence="8">The sequence shown here is derived from an EMBL/GenBank/DDBJ whole genome shotgun (WGS) entry which is preliminary data.</text>
</comment>
<name>A0AAD9XDD2_9ROSI</name>
<evidence type="ECO:0000256" key="6">
    <source>
        <dbReference type="SAM" id="MobiDB-lite"/>
    </source>
</evidence>
<dbReference type="CDD" id="cd18919">
    <property type="entry name" value="bHLH_AtBPE_like"/>
    <property type="match status" value="1"/>
</dbReference>
<dbReference type="EMBL" id="JANJYI010000003">
    <property type="protein sequence ID" value="KAK2657182.1"/>
    <property type="molecule type" value="Genomic_DNA"/>
</dbReference>
<gene>
    <name evidence="8" type="ORF">Ddye_010234</name>
</gene>
<dbReference type="PANTHER" id="PTHR12565:SF184">
    <property type="entry name" value="BHLH TRANSCRIPTION FACTOR"/>
    <property type="match status" value="1"/>
</dbReference>
<reference evidence="8" key="1">
    <citation type="journal article" date="2023" name="Plant J.">
        <title>Genome sequences and population genomics provide insights into the demographic history, inbreeding, and mutation load of two 'living fossil' tree species of Dipteronia.</title>
        <authorList>
            <person name="Feng Y."/>
            <person name="Comes H.P."/>
            <person name="Chen J."/>
            <person name="Zhu S."/>
            <person name="Lu R."/>
            <person name="Zhang X."/>
            <person name="Li P."/>
            <person name="Qiu J."/>
            <person name="Olsen K.M."/>
            <person name="Qiu Y."/>
        </authorList>
    </citation>
    <scope>NUCLEOTIDE SEQUENCE</scope>
    <source>
        <strain evidence="8">KIB01</strain>
    </source>
</reference>
<dbReference type="InterPro" id="IPR024097">
    <property type="entry name" value="bHLH_ZIP_TF"/>
</dbReference>
<dbReference type="SUPFAM" id="SSF47459">
    <property type="entry name" value="HLH, helix-loop-helix DNA-binding domain"/>
    <property type="match status" value="1"/>
</dbReference>
<sequence>MLSPAGADMAMMQQQQQQQHHHNFVSNNVVVVPYDISNDQLVSSMVVPVFHGFVSAELLDLQDHKNNKPVDDVTFLGAHNFSTFGHLSLATAPVDNITSTAAATSSRTTTLDQMDSFFTNTCSSCCCCQLISMEDEKFSDDVISIDNCAEPTNSTKDSLTTKAEASAAAAADDDDQVVVVVVECEEKKTEVESISKTKKRARAVTTAAAATTTSSDNNNSKAGSSAVHKPNFIHVRARRGQATDSHSLAERARREKISKKMKCLQDLVPGCSNIIGKAGVLDEIINYVQSLQRQVEFLSMKLATQNPELGFNIDNFSAAHDQMNPGQQQVTTNYELERPIYAPGNAVEIITTTTSSSISICPELYNIDSTSCCFTQVQHFPTLGSSDLLSLEDGVVLDQE</sequence>
<evidence type="ECO:0000256" key="1">
    <source>
        <dbReference type="ARBA" id="ARBA00004123"/>
    </source>
</evidence>
<comment type="subcellular location">
    <subcellularLocation>
        <location evidence="1">Nucleus</location>
    </subcellularLocation>
</comment>
<accession>A0AAD9XDD2</accession>
<keyword evidence="4" id="KW-0804">Transcription</keyword>
<dbReference type="Gene3D" id="4.10.280.10">
    <property type="entry name" value="Helix-loop-helix DNA-binding domain"/>
    <property type="match status" value="1"/>
</dbReference>
<dbReference type="InterPro" id="IPR036638">
    <property type="entry name" value="HLH_DNA-bd_sf"/>
</dbReference>
<evidence type="ECO:0000313" key="8">
    <source>
        <dbReference type="EMBL" id="KAK2657182.1"/>
    </source>
</evidence>
<dbReference type="GO" id="GO:0005634">
    <property type="term" value="C:nucleus"/>
    <property type="evidence" value="ECO:0007669"/>
    <property type="project" value="UniProtKB-SubCell"/>
</dbReference>
<dbReference type="FunFam" id="4.10.280.10:FF:000002">
    <property type="entry name" value="Basic helix-loop-helix transcription factor"/>
    <property type="match status" value="1"/>
</dbReference>
<keyword evidence="5" id="KW-0539">Nucleus</keyword>
<proteinExistence type="predicted"/>
<keyword evidence="2" id="KW-0805">Transcription regulation</keyword>
<keyword evidence="3" id="KW-0238">DNA-binding</keyword>
<evidence type="ECO:0000256" key="2">
    <source>
        <dbReference type="ARBA" id="ARBA00023015"/>
    </source>
</evidence>
<dbReference type="SMART" id="SM00353">
    <property type="entry name" value="HLH"/>
    <property type="match status" value="1"/>
</dbReference>
<evidence type="ECO:0000256" key="4">
    <source>
        <dbReference type="ARBA" id="ARBA00023163"/>
    </source>
</evidence>
<evidence type="ECO:0000256" key="3">
    <source>
        <dbReference type="ARBA" id="ARBA00023125"/>
    </source>
</evidence>
<dbReference type="AlphaFoldDB" id="A0AAD9XDD2"/>
<dbReference type="InterPro" id="IPR011598">
    <property type="entry name" value="bHLH_dom"/>
</dbReference>
<evidence type="ECO:0000256" key="5">
    <source>
        <dbReference type="ARBA" id="ARBA00023242"/>
    </source>
</evidence>
<dbReference type="Pfam" id="PF00010">
    <property type="entry name" value="HLH"/>
    <property type="match status" value="1"/>
</dbReference>
<dbReference type="Proteomes" id="UP001280121">
    <property type="component" value="Unassembled WGS sequence"/>
</dbReference>
<organism evidence="8 9">
    <name type="scientific">Dipteronia dyeriana</name>
    <dbReference type="NCBI Taxonomy" id="168575"/>
    <lineage>
        <taxon>Eukaryota</taxon>
        <taxon>Viridiplantae</taxon>
        <taxon>Streptophyta</taxon>
        <taxon>Embryophyta</taxon>
        <taxon>Tracheophyta</taxon>
        <taxon>Spermatophyta</taxon>
        <taxon>Magnoliopsida</taxon>
        <taxon>eudicotyledons</taxon>
        <taxon>Gunneridae</taxon>
        <taxon>Pentapetalae</taxon>
        <taxon>rosids</taxon>
        <taxon>malvids</taxon>
        <taxon>Sapindales</taxon>
        <taxon>Sapindaceae</taxon>
        <taxon>Hippocastanoideae</taxon>
        <taxon>Acereae</taxon>
        <taxon>Dipteronia</taxon>
    </lineage>
</organism>
<dbReference type="PROSITE" id="PS50888">
    <property type="entry name" value="BHLH"/>
    <property type="match status" value="1"/>
</dbReference>
<dbReference type="GO" id="GO:0046983">
    <property type="term" value="F:protein dimerization activity"/>
    <property type="evidence" value="ECO:0007669"/>
    <property type="project" value="InterPro"/>
</dbReference>
<dbReference type="PANTHER" id="PTHR12565">
    <property type="entry name" value="STEROL REGULATORY ELEMENT-BINDING PROTEIN"/>
    <property type="match status" value="1"/>
</dbReference>
<evidence type="ECO:0000313" key="9">
    <source>
        <dbReference type="Proteomes" id="UP001280121"/>
    </source>
</evidence>
<keyword evidence="9" id="KW-1185">Reference proteome</keyword>
<feature type="compositionally biased region" description="Polar residues" evidence="6">
    <location>
        <begin position="214"/>
        <end position="223"/>
    </location>
</feature>
<dbReference type="GO" id="GO:0003700">
    <property type="term" value="F:DNA-binding transcription factor activity"/>
    <property type="evidence" value="ECO:0007669"/>
    <property type="project" value="TreeGrafter"/>
</dbReference>
<feature type="domain" description="BHLH" evidence="7">
    <location>
        <begin position="241"/>
        <end position="291"/>
    </location>
</feature>
<dbReference type="GO" id="GO:0003677">
    <property type="term" value="F:DNA binding"/>
    <property type="evidence" value="ECO:0007669"/>
    <property type="project" value="UniProtKB-KW"/>
</dbReference>
<evidence type="ECO:0000259" key="7">
    <source>
        <dbReference type="PROSITE" id="PS50888"/>
    </source>
</evidence>
<protein>
    <recommendedName>
        <fullName evidence="7">BHLH domain-containing protein</fullName>
    </recommendedName>
</protein>